<dbReference type="PANTHER" id="PTHR33223:SF10">
    <property type="entry name" value="AMINOTRANSFERASE-LIKE PLANT MOBILE DOMAIN-CONTAINING PROTEIN"/>
    <property type="match status" value="1"/>
</dbReference>
<feature type="compositionally biased region" description="Basic and acidic residues" evidence="1">
    <location>
        <begin position="60"/>
        <end position="90"/>
    </location>
</feature>
<feature type="compositionally biased region" description="Low complexity" evidence="1">
    <location>
        <begin position="39"/>
        <end position="50"/>
    </location>
</feature>
<evidence type="ECO:0008006" key="4">
    <source>
        <dbReference type="Google" id="ProtNLM"/>
    </source>
</evidence>
<evidence type="ECO:0000313" key="3">
    <source>
        <dbReference type="Proteomes" id="UP000585474"/>
    </source>
</evidence>
<feature type="compositionally biased region" description="Basic and acidic residues" evidence="1">
    <location>
        <begin position="249"/>
        <end position="276"/>
    </location>
</feature>
<sequence length="276" mass="31667">MNENNARLIQHLTTNNSPPPATSASEVAEQSRRSHQSSDQDSQSCHSASQGHSARSRRQSTSEETKGRERSPRQDDLRYKHRDKSTTQKIKDLNAQIDTINTCTNAPITVDSLIKQTEPPFTDRKMRVKVSSKFKLPSQLGVYEGKTDPMDHLDSYKNLMSLQGYSNKVICKAFSATLKGIRQKNASYLFTIHQKYGESLKDYVKRFNQAVIEVEDPSDKSKTDKYIAVEELAEAKLRRQGRDGHKRKEPNTQRTDYKDKEKSKRTDQDTRRRTND</sequence>
<evidence type="ECO:0000313" key="2">
    <source>
        <dbReference type="EMBL" id="GFY95691.1"/>
    </source>
</evidence>
<accession>A0A7J0FAK9</accession>
<dbReference type="Proteomes" id="UP000585474">
    <property type="component" value="Unassembled WGS sequence"/>
</dbReference>
<feature type="compositionally biased region" description="Basic and acidic residues" evidence="1">
    <location>
        <begin position="29"/>
        <end position="38"/>
    </location>
</feature>
<dbReference type="PANTHER" id="PTHR33223">
    <property type="entry name" value="CCHC-TYPE DOMAIN-CONTAINING PROTEIN"/>
    <property type="match status" value="1"/>
</dbReference>
<dbReference type="AlphaFoldDB" id="A0A7J0FAK9"/>
<comment type="caution">
    <text evidence="2">The sequence shown here is derived from an EMBL/GenBank/DDBJ whole genome shotgun (WGS) entry which is preliminary data.</text>
</comment>
<name>A0A7J0FAK9_9ERIC</name>
<dbReference type="EMBL" id="BJWL01000010">
    <property type="protein sequence ID" value="GFY95691.1"/>
    <property type="molecule type" value="Genomic_DNA"/>
</dbReference>
<feature type="compositionally biased region" description="Polar residues" evidence="1">
    <location>
        <begin position="1"/>
        <end position="16"/>
    </location>
</feature>
<protein>
    <recommendedName>
        <fullName evidence="4">Retrotransposon gag domain-containing protein</fullName>
    </recommendedName>
</protein>
<feature type="region of interest" description="Disordered" evidence="1">
    <location>
        <begin position="1"/>
        <end position="90"/>
    </location>
</feature>
<proteinExistence type="predicted"/>
<dbReference type="OrthoDB" id="1748993at2759"/>
<feature type="region of interest" description="Disordered" evidence="1">
    <location>
        <begin position="237"/>
        <end position="276"/>
    </location>
</feature>
<organism evidence="2 3">
    <name type="scientific">Actinidia rufa</name>
    <dbReference type="NCBI Taxonomy" id="165716"/>
    <lineage>
        <taxon>Eukaryota</taxon>
        <taxon>Viridiplantae</taxon>
        <taxon>Streptophyta</taxon>
        <taxon>Embryophyta</taxon>
        <taxon>Tracheophyta</taxon>
        <taxon>Spermatophyta</taxon>
        <taxon>Magnoliopsida</taxon>
        <taxon>eudicotyledons</taxon>
        <taxon>Gunneridae</taxon>
        <taxon>Pentapetalae</taxon>
        <taxon>asterids</taxon>
        <taxon>Ericales</taxon>
        <taxon>Actinidiaceae</taxon>
        <taxon>Actinidia</taxon>
    </lineage>
</organism>
<reference evidence="2 3" key="1">
    <citation type="submission" date="2019-07" db="EMBL/GenBank/DDBJ databases">
        <title>De Novo Assembly of kiwifruit Actinidia rufa.</title>
        <authorList>
            <person name="Sugita-Konishi S."/>
            <person name="Sato K."/>
            <person name="Mori E."/>
            <person name="Abe Y."/>
            <person name="Kisaki G."/>
            <person name="Hamano K."/>
            <person name="Suezawa K."/>
            <person name="Otani M."/>
            <person name="Fukuda T."/>
            <person name="Manabe T."/>
            <person name="Gomi K."/>
            <person name="Tabuchi M."/>
            <person name="Akimitsu K."/>
            <person name="Kataoka I."/>
        </authorList>
    </citation>
    <scope>NUCLEOTIDE SEQUENCE [LARGE SCALE GENOMIC DNA]</scope>
    <source>
        <strain evidence="3">cv. Fuchu</strain>
    </source>
</reference>
<gene>
    <name evidence="2" type="ORF">Acr_10g0010760</name>
</gene>
<keyword evidence="3" id="KW-1185">Reference proteome</keyword>
<evidence type="ECO:0000256" key="1">
    <source>
        <dbReference type="SAM" id="MobiDB-lite"/>
    </source>
</evidence>